<evidence type="ECO:0000259" key="6">
    <source>
        <dbReference type="PROSITE" id="PS50994"/>
    </source>
</evidence>
<feature type="domain" description="Integrase catalytic" evidence="6">
    <location>
        <begin position="198"/>
        <end position="372"/>
    </location>
</feature>
<dbReference type="SUPFAM" id="SSF53098">
    <property type="entry name" value="Ribonuclease H-like"/>
    <property type="match status" value="1"/>
</dbReference>
<organism evidence="7">
    <name type="scientific">Tanacetum cinerariifolium</name>
    <name type="common">Dalmatian daisy</name>
    <name type="synonym">Chrysanthemum cinerariifolium</name>
    <dbReference type="NCBI Taxonomy" id="118510"/>
    <lineage>
        <taxon>Eukaryota</taxon>
        <taxon>Viridiplantae</taxon>
        <taxon>Streptophyta</taxon>
        <taxon>Embryophyta</taxon>
        <taxon>Tracheophyta</taxon>
        <taxon>Spermatophyta</taxon>
        <taxon>Magnoliopsida</taxon>
        <taxon>eudicotyledons</taxon>
        <taxon>Gunneridae</taxon>
        <taxon>Pentapetalae</taxon>
        <taxon>asterids</taxon>
        <taxon>campanulids</taxon>
        <taxon>Asterales</taxon>
        <taxon>Asteraceae</taxon>
        <taxon>Asteroideae</taxon>
        <taxon>Anthemideae</taxon>
        <taxon>Anthemidinae</taxon>
        <taxon>Tanacetum</taxon>
    </lineage>
</organism>
<gene>
    <name evidence="7" type="ORF">Tci_001844</name>
</gene>
<dbReference type="InterPro" id="IPR001584">
    <property type="entry name" value="Integrase_cat-core"/>
</dbReference>
<feature type="region of interest" description="Disordered" evidence="4">
    <location>
        <begin position="1"/>
        <end position="21"/>
    </location>
</feature>
<dbReference type="PANTHER" id="PTHR42648">
    <property type="entry name" value="TRANSPOSASE, PUTATIVE-RELATED"/>
    <property type="match status" value="1"/>
</dbReference>
<comment type="caution">
    <text evidence="7">The sequence shown here is derived from an EMBL/GenBank/DDBJ whole genome shotgun (WGS) entry which is preliminary data.</text>
</comment>
<protein>
    <recommendedName>
        <fullName evidence="6">Integrase catalytic domain-containing protein</fullName>
    </recommendedName>
</protein>
<evidence type="ECO:0000313" key="7">
    <source>
        <dbReference type="EMBL" id="GEU29866.1"/>
    </source>
</evidence>
<dbReference type="Gene3D" id="3.30.420.10">
    <property type="entry name" value="Ribonuclease H-like superfamily/Ribonuclease H"/>
    <property type="match status" value="1"/>
</dbReference>
<sequence length="813" mass="92442">MGDSIMHNNSQGKKQDVEDHHRSVKFSKNKTSITACNDNLNAKTLNVNFVCATCDKCVLNDKHDICVLNSVAKPLKKTVALESNQKPRNITRKLYERVSVPLYQILYCLLILLQLVEIVLFIIDSGCSKHMTGNLKLLINFVEKFLGTVKFRNDQIAPILRYVDLVQGAVTIKRVYYVEGLNYNLFSVGQFCDADLEVAFWKSTCYIYDLKGNDLFTGSHGTDLYSITLQDTTSTNPICLMAKATSSQAWSKDETPKVLINFLMLVQRGLQAQVRIVRTDKGTKILNQTLHAYFAVKGILHQTSVTHTPEQNGVVERRNRTLVEAARTMLSAVKVPLFFWAEAIGTTCFTQNHSLVIPRHEKTPYHIIHDRKPSVKFFHIFGSLCYIVKDGENLDKMKEKGDACIFVGYSTQLRAYRVFNKRKRVIVESIHVNFDELPQMASDHISSDPVPECQRMALKHDSLSPGLQCQENVSHADKTVTTSNELDLLFSLMFDELLNGYSHVVSKSSAVTTADAPNHRQQQQTTPLNNQTTPVPTCQVPSQATTITFTENINQAEMVEEIAQVADDEFINIFCTPVQDRGETSSCHVDLSNMHTFYQRYPSKHRWTKDHPLEQVIGNPSQSVRTRRQLETDGEMCMFALIMSRTEPKNIKEDMADSAWIESMQEELHQFDRLDVWELVDRPLCTNVINLKCLWKNKHDEENTIIRNKSCLVAKGYAQKEGVDFKESFAPVARLESTKFTVSRKLYMDSNKLQGCGTVNSPTSWYPKDSLKVLLIYLCSLLNTGETYCLCKFMILNEKGVPKEDECIMSYQS</sequence>
<dbReference type="AlphaFoldDB" id="A0A699GRK4"/>
<dbReference type="GO" id="GO:0015074">
    <property type="term" value="P:DNA integration"/>
    <property type="evidence" value="ECO:0007669"/>
    <property type="project" value="InterPro"/>
</dbReference>
<keyword evidence="2" id="KW-0479">Metal-binding</keyword>
<dbReference type="Pfam" id="PF22936">
    <property type="entry name" value="Pol_BBD"/>
    <property type="match status" value="1"/>
</dbReference>
<keyword evidence="5" id="KW-0812">Transmembrane</keyword>
<dbReference type="Pfam" id="PF07727">
    <property type="entry name" value="RVT_2"/>
    <property type="match status" value="1"/>
</dbReference>
<keyword evidence="5" id="KW-1133">Transmembrane helix</keyword>
<name>A0A699GRK4_TANCI</name>
<keyword evidence="5" id="KW-0472">Membrane</keyword>
<proteinExistence type="predicted"/>
<dbReference type="GO" id="GO:0003676">
    <property type="term" value="F:nucleic acid binding"/>
    <property type="evidence" value="ECO:0007669"/>
    <property type="project" value="InterPro"/>
</dbReference>
<feature type="compositionally biased region" description="Low complexity" evidence="4">
    <location>
        <begin position="521"/>
        <end position="536"/>
    </location>
</feature>
<evidence type="ECO:0000256" key="4">
    <source>
        <dbReference type="SAM" id="MobiDB-lite"/>
    </source>
</evidence>
<feature type="region of interest" description="Disordered" evidence="4">
    <location>
        <begin position="512"/>
        <end position="536"/>
    </location>
</feature>
<evidence type="ECO:0000256" key="5">
    <source>
        <dbReference type="SAM" id="Phobius"/>
    </source>
</evidence>
<evidence type="ECO:0000256" key="2">
    <source>
        <dbReference type="ARBA" id="ARBA00022723"/>
    </source>
</evidence>
<dbReference type="InterPro" id="IPR012337">
    <property type="entry name" value="RNaseH-like_sf"/>
</dbReference>
<dbReference type="InterPro" id="IPR036397">
    <property type="entry name" value="RNaseH_sf"/>
</dbReference>
<dbReference type="InterPro" id="IPR013103">
    <property type="entry name" value="RVT_2"/>
</dbReference>
<keyword evidence="3" id="KW-0378">Hydrolase</keyword>
<feature type="compositionally biased region" description="Polar residues" evidence="4">
    <location>
        <begin position="1"/>
        <end position="12"/>
    </location>
</feature>
<dbReference type="InterPro" id="IPR039537">
    <property type="entry name" value="Retrotran_Ty1/copia-like"/>
</dbReference>
<dbReference type="InterPro" id="IPR057670">
    <property type="entry name" value="SH3_retrovirus"/>
</dbReference>
<dbReference type="Pfam" id="PF25597">
    <property type="entry name" value="SH3_retrovirus"/>
    <property type="match status" value="1"/>
</dbReference>
<reference evidence="7" key="1">
    <citation type="journal article" date="2019" name="Sci. Rep.">
        <title>Draft genome of Tanacetum cinerariifolium, the natural source of mosquito coil.</title>
        <authorList>
            <person name="Yamashiro T."/>
            <person name="Shiraishi A."/>
            <person name="Satake H."/>
            <person name="Nakayama K."/>
        </authorList>
    </citation>
    <scope>NUCLEOTIDE SEQUENCE</scope>
</reference>
<keyword evidence="1" id="KW-0645">Protease</keyword>
<dbReference type="GO" id="GO:0006508">
    <property type="term" value="P:proteolysis"/>
    <property type="evidence" value="ECO:0007669"/>
    <property type="project" value="UniProtKB-KW"/>
</dbReference>
<dbReference type="GO" id="GO:0046872">
    <property type="term" value="F:metal ion binding"/>
    <property type="evidence" value="ECO:0007669"/>
    <property type="project" value="UniProtKB-KW"/>
</dbReference>
<dbReference type="PANTHER" id="PTHR42648:SF18">
    <property type="entry name" value="RETROTRANSPOSON, UNCLASSIFIED-LIKE PROTEIN"/>
    <property type="match status" value="1"/>
</dbReference>
<evidence type="ECO:0000256" key="3">
    <source>
        <dbReference type="ARBA" id="ARBA00022801"/>
    </source>
</evidence>
<feature type="transmembrane region" description="Helical" evidence="5">
    <location>
        <begin position="102"/>
        <end position="123"/>
    </location>
</feature>
<accession>A0A699GRK4</accession>
<dbReference type="GO" id="GO:0008233">
    <property type="term" value="F:peptidase activity"/>
    <property type="evidence" value="ECO:0007669"/>
    <property type="project" value="UniProtKB-KW"/>
</dbReference>
<dbReference type="EMBL" id="BKCJ010000107">
    <property type="protein sequence ID" value="GEU29866.1"/>
    <property type="molecule type" value="Genomic_DNA"/>
</dbReference>
<dbReference type="PROSITE" id="PS50994">
    <property type="entry name" value="INTEGRASE"/>
    <property type="match status" value="1"/>
</dbReference>
<dbReference type="InterPro" id="IPR054722">
    <property type="entry name" value="PolX-like_BBD"/>
</dbReference>
<evidence type="ECO:0000256" key="1">
    <source>
        <dbReference type="ARBA" id="ARBA00022670"/>
    </source>
</evidence>